<proteinExistence type="predicted"/>
<dbReference type="InterPro" id="IPR000792">
    <property type="entry name" value="Tscrpt_reg_LuxR_C"/>
</dbReference>
<dbReference type="EMBL" id="JACSIT010000115">
    <property type="protein sequence ID" value="MBC6995006.1"/>
    <property type="molecule type" value="Genomic_DNA"/>
</dbReference>
<evidence type="ECO:0000256" key="1">
    <source>
        <dbReference type="SAM" id="Coils"/>
    </source>
</evidence>
<dbReference type="SUPFAM" id="SSF46894">
    <property type="entry name" value="C-terminal effector domain of the bipartite response regulators"/>
    <property type="match status" value="1"/>
</dbReference>
<dbReference type="InterPro" id="IPR015943">
    <property type="entry name" value="WD40/YVTN_repeat-like_dom_sf"/>
</dbReference>
<feature type="transmembrane region" description="Helical" evidence="2">
    <location>
        <begin position="691"/>
        <end position="711"/>
    </location>
</feature>
<evidence type="ECO:0000256" key="2">
    <source>
        <dbReference type="SAM" id="Phobius"/>
    </source>
</evidence>
<organism evidence="4 5">
    <name type="scientific">Neolewinella lacunae</name>
    <dbReference type="NCBI Taxonomy" id="1517758"/>
    <lineage>
        <taxon>Bacteria</taxon>
        <taxon>Pseudomonadati</taxon>
        <taxon>Bacteroidota</taxon>
        <taxon>Saprospiria</taxon>
        <taxon>Saprospirales</taxon>
        <taxon>Lewinellaceae</taxon>
        <taxon>Neolewinella</taxon>
    </lineage>
</organism>
<feature type="domain" description="HTH luxR-type" evidence="3">
    <location>
        <begin position="825"/>
        <end position="882"/>
    </location>
</feature>
<dbReference type="Proteomes" id="UP000650081">
    <property type="component" value="Unassembled WGS sequence"/>
</dbReference>
<keyword evidence="2" id="KW-0472">Membrane</keyword>
<protein>
    <recommendedName>
        <fullName evidence="3">HTH luxR-type domain-containing protein</fullName>
    </recommendedName>
</protein>
<evidence type="ECO:0000313" key="4">
    <source>
        <dbReference type="EMBL" id="MBC6995006.1"/>
    </source>
</evidence>
<dbReference type="InterPro" id="IPR036388">
    <property type="entry name" value="WH-like_DNA-bd_sf"/>
</dbReference>
<accession>A0A923T8Y4</accession>
<dbReference type="RefSeq" id="WP_187467060.1">
    <property type="nucleotide sequence ID" value="NZ_JACSIT010000115.1"/>
</dbReference>
<sequence length="885" mass="99485">MAVPRIRTFTSADYGGDSQNWDLTQAENGYLYVANSVGVLRYDGTRWMALPLPGEPTVRALAAHGQRLYAGGYGEFGYFENPHAAAPHYVSLASGLTGSDREEEIWNIELLPGGHVIFQSFGRFYHYDGERLRTVVPPGVMMFARVVRGELLIPVTGQGIFRWQPPAAFTPLPGLEALDRREVVGIVAHPQGLLLATPDGIWHYDSLGTLSPWSSTLNQALKGQQINRLLALEDGGYAVGTITSGLYLVDPDGSGFYILNEAAGLGNNTVLSLYESAGGNVWAGLDRGLDLIIRSASVSYRTGANSPPGVVYAAARYAGVSYLGTNQGLYRVDTVGDRHLHQLVPGTAGQVWELRNTPAGLLCGHNDGTFLLDERGLRRISDRSGGWQTLAVGGDERRLLQATYTGLQLLEWRGDSLLTHGLPGFAAPVRYIHWQSPDEVLALHGSRGAFRLRLSDASRSVSRIDTVQPNELVKASLADFGDTVILHGNEGNYLLEDTELVRLEHFRGVALEPGSFCLPGQGTTWFYATADRVRIYEGQQLRRELPLRLRIPYPRIVPWTHGAYLFLLDEGYAVVRPGQDTQPPAQLSITAAFRRQDGDWSDDFGTAETPSLRYRHNNLRFSYALPVFDRPIRFRSRLRGYSELWSEWSSRAEREFTNLPAGTYAFEVEGDWFGATAVFAFSVRRPWYRSWPAYLAYTFLLGLALTLLYRLHLRRLENQARQLEVKRRRQLQRERIMARNRELKADIRRKSEELANSTLNLAKKNEILLALKEEMAKSKRGGGPDQRKMLHLIDRNLNSEEDWAIFESHFNAVHEAFLKRLRKEFPTLSPGDLKLAAYLRMDLSSKEIAPLLHISTRGVENKRYRLRKKIGLEGDDNLNRFLLEF</sequence>
<dbReference type="InterPro" id="IPR013783">
    <property type="entry name" value="Ig-like_fold"/>
</dbReference>
<evidence type="ECO:0000259" key="3">
    <source>
        <dbReference type="SMART" id="SM00421"/>
    </source>
</evidence>
<dbReference type="AlphaFoldDB" id="A0A923T8Y4"/>
<dbReference type="Gene3D" id="1.10.10.10">
    <property type="entry name" value="Winged helix-like DNA-binding domain superfamily/Winged helix DNA-binding domain"/>
    <property type="match status" value="1"/>
</dbReference>
<keyword evidence="5" id="KW-1185">Reference proteome</keyword>
<feature type="coiled-coil region" evidence="1">
    <location>
        <begin position="713"/>
        <end position="760"/>
    </location>
</feature>
<evidence type="ECO:0000313" key="5">
    <source>
        <dbReference type="Proteomes" id="UP000650081"/>
    </source>
</evidence>
<name>A0A923T8Y4_9BACT</name>
<dbReference type="Gene3D" id="2.60.40.10">
    <property type="entry name" value="Immunoglobulins"/>
    <property type="match status" value="1"/>
</dbReference>
<comment type="caution">
    <text evidence="4">The sequence shown here is derived from an EMBL/GenBank/DDBJ whole genome shotgun (WGS) entry which is preliminary data.</text>
</comment>
<dbReference type="GO" id="GO:0003677">
    <property type="term" value="F:DNA binding"/>
    <property type="evidence" value="ECO:0007669"/>
    <property type="project" value="InterPro"/>
</dbReference>
<keyword evidence="1" id="KW-0175">Coiled coil</keyword>
<gene>
    <name evidence="4" type="ORF">H9S92_12575</name>
</gene>
<reference evidence="4" key="1">
    <citation type="submission" date="2020-08" db="EMBL/GenBank/DDBJ databases">
        <title>Lewinella bacteria from marine environments.</title>
        <authorList>
            <person name="Zhong Y."/>
        </authorList>
    </citation>
    <scope>NUCLEOTIDE SEQUENCE</scope>
    <source>
        <strain evidence="4">KCTC 42187</strain>
    </source>
</reference>
<keyword evidence="2" id="KW-0812">Transmembrane</keyword>
<dbReference type="Gene3D" id="2.130.10.10">
    <property type="entry name" value="YVTN repeat-like/Quinoprotein amine dehydrogenase"/>
    <property type="match status" value="1"/>
</dbReference>
<dbReference type="InterPro" id="IPR016032">
    <property type="entry name" value="Sig_transdc_resp-reg_C-effctor"/>
</dbReference>
<keyword evidence="2" id="KW-1133">Transmembrane helix</keyword>
<dbReference type="SMART" id="SM00421">
    <property type="entry name" value="HTH_LUXR"/>
    <property type="match status" value="1"/>
</dbReference>
<dbReference type="GO" id="GO:0006355">
    <property type="term" value="P:regulation of DNA-templated transcription"/>
    <property type="evidence" value="ECO:0007669"/>
    <property type="project" value="InterPro"/>
</dbReference>